<dbReference type="AlphaFoldDB" id="A0A086N5P5"/>
<evidence type="ECO:0000313" key="1">
    <source>
        <dbReference type="EMBL" id="KFG76463.1"/>
    </source>
</evidence>
<dbReference type="HOGENOM" id="CLU_2865964_0_0_11"/>
<name>A0A086N5P5_9ACTN</name>
<accession>A0A086N5P5</accession>
<sequence length="64" mass="6974">MCTSTPRRAGRVAARRWSRRCASICGGTGFGVLLAAHDAHGVYEDLGFGALDRPDQWMAHRFGP</sequence>
<gene>
    <name evidence="1" type="ORF">FM21_10240</name>
</gene>
<comment type="caution">
    <text evidence="1">The sequence shown here is derived from an EMBL/GenBank/DDBJ whole genome shotgun (WGS) entry which is preliminary data.</text>
</comment>
<protein>
    <submittedName>
        <fullName evidence="1">Uncharacterized protein</fullName>
    </submittedName>
</protein>
<organism evidence="1 2">
    <name type="scientific">Streptomyces mutabilis</name>
    <dbReference type="NCBI Taxonomy" id="67332"/>
    <lineage>
        <taxon>Bacteria</taxon>
        <taxon>Bacillati</taxon>
        <taxon>Actinomycetota</taxon>
        <taxon>Actinomycetes</taxon>
        <taxon>Kitasatosporales</taxon>
        <taxon>Streptomycetaceae</taxon>
        <taxon>Streptomyces</taxon>
    </lineage>
</organism>
<dbReference type="Proteomes" id="UP000029095">
    <property type="component" value="Unassembled WGS sequence"/>
</dbReference>
<reference evidence="1 2" key="1">
    <citation type="submission" date="2014-05" db="EMBL/GenBank/DDBJ databases">
        <title>Complete genome sequence of the Streptomyces mutabilis TRM45540.</title>
        <authorList>
            <person name="Luo X."/>
            <person name="Zhang L."/>
        </authorList>
    </citation>
    <scope>NUCLEOTIDE SEQUENCE [LARGE SCALE GENOMIC DNA]</scope>
    <source>
        <strain evidence="1 2">TRM45540</strain>
    </source>
</reference>
<proteinExistence type="predicted"/>
<keyword evidence="2" id="KW-1185">Reference proteome</keyword>
<evidence type="ECO:0000313" key="2">
    <source>
        <dbReference type="Proteomes" id="UP000029095"/>
    </source>
</evidence>
<dbReference type="EMBL" id="JNFQ01000001">
    <property type="protein sequence ID" value="KFG76463.1"/>
    <property type="molecule type" value="Genomic_DNA"/>
</dbReference>